<evidence type="ECO:0000256" key="1">
    <source>
        <dbReference type="SAM" id="Coils"/>
    </source>
</evidence>
<keyword evidence="4" id="KW-1185">Reference proteome</keyword>
<evidence type="ECO:0000259" key="2">
    <source>
        <dbReference type="Pfam" id="PF02174"/>
    </source>
</evidence>
<sequence>MTTIHSLRVPKYIYNKIDLKDRTEKNAIKNLKSHRSDDTEVAYRDLQEKLERKQKLEDELDQLNTEIHHLQHHLRTVRRPRTPTEYTFDVRIVENATSLKFDLCGMYILVVGQDGLHLKHKMSKQCLHSLYYPYLRKYQIQREKEIVTIETGRGSTIGEGELHFRTPRAKELYKCTLALARHHADIVTTYLKQGRRT</sequence>
<evidence type="ECO:0000313" key="4">
    <source>
        <dbReference type="Proteomes" id="UP001634394"/>
    </source>
</evidence>
<keyword evidence="1" id="KW-0175">Coiled coil</keyword>
<gene>
    <name evidence="3" type="ORF">ACJMK2_005503</name>
</gene>
<proteinExistence type="predicted"/>
<dbReference type="Pfam" id="PF02174">
    <property type="entry name" value="IRS"/>
    <property type="match status" value="1"/>
</dbReference>
<dbReference type="EMBL" id="JBJQND010000010">
    <property type="protein sequence ID" value="KAL3863768.1"/>
    <property type="molecule type" value="Genomic_DNA"/>
</dbReference>
<protein>
    <recommendedName>
        <fullName evidence="2">IRS-type PTB domain-containing protein</fullName>
    </recommendedName>
</protein>
<dbReference type="AlphaFoldDB" id="A0ABD3VSZ5"/>
<name>A0ABD3VSZ5_SINWO</name>
<feature type="coiled-coil region" evidence="1">
    <location>
        <begin position="36"/>
        <end position="73"/>
    </location>
</feature>
<dbReference type="SUPFAM" id="SSF50729">
    <property type="entry name" value="PH domain-like"/>
    <property type="match status" value="1"/>
</dbReference>
<dbReference type="Gene3D" id="2.30.29.30">
    <property type="entry name" value="Pleckstrin-homology domain (PH domain)/Phosphotyrosine-binding domain (PTB)"/>
    <property type="match status" value="1"/>
</dbReference>
<organism evidence="3 4">
    <name type="scientific">Sinanodonta woodiana</name>
    <name type="common">Chinese pond mussel</name>
    <name type="synonym">Anodonta woodiana</name>
    <dbReference type="NCBI Taxonomy" id="1069815"/>
    <lineage>
        <taxon>Eukaryota</taxon>
        <taxon>Metazoa</taxon>
        <taxon>Spiralia</taxon>
        <taxon>Lophotrochozoa</taxon>
        <taxon>Mollusca</taxon>
        <taxon>Bivalvia</taxon>
        <taxon>Autobranchia</taxon>
        <taxon>Heteroconchia</taxon>
        <taxon>Palaeoheterodonta</taxon>
        <taxon>Unionida</taxon>
        <taxon>Unionoidea</taxon>
        <taxon>Unionidae</taxon>
        <taxon>Unioninae</taxon>
        <taxon>Sinanodonta</taxon>
    </lineage>
</organism>
<dbReference type="InterPro" id="IPR011993">
    <property type="entry name" value="PH-like_dom_sf"/>
</dbReference>
<dbReference type="InterPro" id="IPR002404">
    <property type="entry name" value="IRS_PTB"/>
</dbReference>
<accession>A0ABD3VSZ5</accession>
<feature type="domain" description="IRS-type PTB" evidence="2">
    <location>
        <begin position="100"/>
        <end position="174"/>
    </location>
</feature>
<comment type="caution">
    <text evidence="3">The sequence shown here is derived from an EMBL/GenBank/DDBJ whole genome shotgun (WGS) entry which is preliminary data.</text>
</comment>
<reference evidence="3 4" key="1">
    <citation type="submission" date="2024-11" db="EMBL/GenBank/DDBJ databases">
        <title>Chromosome-level genome assembly of the freshwater bivalve Anodonta woodiana.</title>
        <authorList>
            <person name="Chen X."/>
        </authorList>
    </citation>
    <scope>NUCLEOTIDE SEQUENCE [LARGE SCALE GENOMIC DNA]</scope>
    <source>
        <strain evidence="3">MN2024</strain>
        <tissue evidence="3">Gills</tissue>
    </source>
</reference>
<evidence type="ECO:0000313" key="3">
    <source>
        <dbReference type="EMBL" id="KAL3863768.1"/>
    </source>
</evidence>
<dbReference type="Proteomes" id="UP001634394">
    <property type="component" value="Unassembled WGS sequence"/>
</dbReference>
<dbReference type="SMART" id="SM01244">
    <property type="entry name" value="IRS"/>
    <property type="match status" value="1"/>
</dbReference>